<dbReference type="GO" id="GO:1990961">
    <property type="term" value="P:xenobiotic detoxification by transmembrane export across the plasma membrane"/>
    <property type="evidence" value="ECO:0007669"/>
    <property type="project" value="TreeGrafter"/>
</dbReference>
<comment type="subunit">
    <text evidence="2">Monomer.</text>
</comment>
<dbReference type="PROSITE" id="PS50850">
    <property type="entry name" value="MFS"/>
    <property type="match status" value="1"/>
</dbReference>
<dbReference type="AlphaFoldDB" id="A0A8J7K298"/>
<keyword evidence="7 12" id="KW-1133">Transmembrane helix</keyword>
<evidence type="ECO:0000256" key="6">
    <source>
        <dbReference type="ARBA" id="ARBA00022692"/>
    </source>
</evidence>
<organism evidence="14 15">
    <name type="scientific">Chitinilyticum piscinae</name>
    <dbReference type="NCBI Taxonomy" id="2866724"/>
    <lineage>
        <taxon>Bacteria</taxon>
        <taxon>Pseudomonadati</taxon>
        <taxon>Pseudomonadota</taxon>
        <taxon>Betaproteobacteria</taxon>
        <taxon>Neisseriales</taxon>
        <taxon>Chitinibacteraceae</taxon>
        <taxon>Chitinilyticum</taxon>
    </lineage>
</organism>
<dbReference type="GO" id="GO:0046677">
    <property type="term" value="P:response to antibiotic"/>
    <property type="evidence" value="ECO:0007669"/>
    <property type="project" value="UniProtKB-KW"/>
</dbReference>
<keyword evidence="4" id="KW-1003">Cell membrane</keyword>
<evidence type="ECO:0000256" key="9">
    <source>
        <dbReference type="ARBA" id="ARBA00023251"/>
    </source>
</evidence>
<sequence>MNSKPHSRLSFAALLFPAALVIFEFATYIGNDMILPGMPAVVREFGASEHLAPSGMSAYLAGGMMLQWLLGPLSDRIGRRPVLLTGVLLFIASCLAILVSNSMTSFLILRVIQGFGLCFLAAVGYAAIQEAFDEVTAIRVTALMANVALISPLIGPLAGALVIEYAPWRWVFVIMAAVAAIGLAGLWHTMPETSPRLKTPLGIAMLWQTYRHIFGNPRFLAGTLALAMAGLPLLVWLGQSPVILMNDRHLSALDFGLWQIPVFGGLIAGNLLLAWLVSRVPVARLIRLACMPLLAGLAFALLAGLVASENTALLVAGLSIYALGCGIASAGLYRLVLFASDASKGAVSAALGMLTMLIYALGIELARHVHATAGLTGFTSLMLLAGMLCPLLLRRFFA</sequence>
<dbReference type="PANTHER" id="PTHR23502:SF43">
    <property type="entry name" value="MULTIDRUG TRANSPORTER MDFA"/>
    <property type="match status" value="1"/>
</dbReference>
<dbReference type="GO" id="GO:0005886">
    <property type="term" value="C:plasma membrane"/>
    <property type="evidence" value="ECO:0007669"/>
    <property type="project" value="UniProtKB-SubCell"/>
</dbReference>
<feature type="transmembrane region" description="Helical" evidence="12">
    <location>
        <begin position="258"/>
        <end position="278"/>
    </location>
</feature>
<feature type="transmembrane region" description="Helical" evidence="12">
    <location>
        <begin position="12"/>
        <end position="30"/>
    </location>
</feature>
<protein>
    <recommendedName>
        <fullName evidence="11">Multidrug transporter MdfA</fullName>
    </recommendedName>
</protein>
<evidence type="ECO:0000256" key="3">
    <source>
        <dbReference type="ARBA" id="ARBA00022448"/>
    </source>
</evidence>
<evidence type="ECO:0000256" key="11">
    <source>
        <dbReference type="ARBA" id="ARBA00040126"/>
    </source>
</evidence>
<feature type="transmembrane region" description="Helical" evidence="12">
    <location>
        <begin position="312"/>
        <end position="333"/>
    </location>
</feature>
<evidence type="ECO:0000256" key="5">
    <source>
        <dbReference type="ARBA" id="ARBA00022519"/>
    </source>
</evidence>
<feature type="transmembrane region" description="Helical" evidence="12">
    <location>
        <begin position="82"/>
        <end position="100"/>
    </location>
</feature>
<dbReference type="PANTHER" id="PTHR23502">
    <property type="entry name" value="MAJOR FACILITATOR SUPERFAMILY"/>
    <property type="match status" value="1"/>
</dbReference>
<dbReference type="EMBL" id="JADFUA010000005">
    <property type="protein sequence ID" value="MBE9609742.1"/>
    <property type="molecule type" value="Genomic_DNA"/>
</dbReference>
<comment type="subcellular location">
    <subcellularLocation>
        <location evidence="1">Cell inner membrane</location>
        <topology evidence="1">Multi-pass membrane protein</topology>
    </subcellularLocation>
</comment>
<keyword evidence="15" id="KW-1185">Reference proteome</keyword>
<feature type="transmembrane region" description="Helical" evidence="12">
    <location>
        <begin position="345"/>
        <end position="363"/>
    </location>
</feature>
<evidence type="ECO:0000313" key="15">
    <source>
        <dbReference type="Proteomes" id="UP000604481"/>
    </source>
</evidence>
<dbReference type="InterPro" id="IPR005829">
    <property type="entry name" value="Sugar_transporter_CS"/>
</dbReference>
<comment type="caution">
    <text evidence="14">The sequence shown here is derived from an EMBL/GenBank/DDBJ whole genome shotgun (WGS) entry which is preliminary data.</text>
</comment>
<feature type="transmembrane region" description="Helical" evidence="12">
    <location>
        <begin position="106"/>
        <end position="128"/>
    </location>
</feature>
<dbReference type="PROSITE" id="PS00216">
    <property type="entry name" value="SUGAR_TRANSPORT_1"/>
    <property type="match status" value="1"/>
</dbReference>
<dbReference type="RefSeq" id="WP_194116265.1">
    <property type="nucleotide sequence ID" value="NZ_JADFUA010000005.1"/>
</dbReference>
<feature type="transmembrane region" description="Helical" evidence="12">
    <location>
        <begin position="140"/>
        <end position="163"/>
    </location>
</feature>
<evidence type="ECO:0000313" key="14">
    <source>
        <dbReference type="EMBL" id="MBE9609742.1"/>
    </source>
</evidence>
<dbReference type="InterPro" id="IPR020846">
    <property type="entry name" value="MFS_dom"/>
</dbReference>
<name>A0A8J7K298_9NEIS</name>
<dbReference type="CDD" id="cd17320">
    <property type="entry name" value="MFS_MdfA_MDR_like"/>
    <property type="match status" value="1"/>
</dbReference>
<dbReference type="InterPro" id="IPR036259">
    <property type="entry name" value="MFS_trans_sf"/>
</dbReference>
<keyword evidence="6 12" id="KW-0812">Transmembrane</keyword>
<dbReference type="GO" id="GO:0015385">
    <property type="term" value="F:sodium:proton antiporter activity"/>
    <property type="evidence" value="ECO:0007669"/>
    <property type="project" value="TreeGrafter"/>
</dbReference>
<reference evidence="14 15" key="1">
    <citation type="submission" date="2020-10" db="EMBL/GenBank/DDBJ databases">
        <title>The genome sequence of Chitinilyticum litopenaei 4Y14.</title>
        <authorList>
            <person name="Liu Y."/>
        </authorList>
    </citation>
    <scope>NUCLEOTIDE SEQUENCE [LARGE SCALE GENOMIC DNA]</scope>
    <source>
        <strain evidence="14 15">4Y14</strain>
    </source>
</reference>
<accession>A0A8J7K298</accession>
<evidence type="ECO:0000256" key="1">
    <source>
        <dbReference type="ARBA" id="ARBA00004429"/>
    </source>
</evidence>
<dbReference type="Gene3D" id="1.20.1720.10">
    <property type="entry name" value="Multidrug resistance protein D"/>
    <property type="match status" value="1"/>
</dbReference>
<feature type="transmembrane region" description="Helical" evidence="12">
    <location>
        <begin position="285"/>
        <end position="306"/>
    </location>
</feature>
<evidence type="ECO:0000256" key="8">
    <source>
        <dbReference type="ARBA" id="ARBA00023136"/>
    </source>
</evidence>
<keyword evidence="3" id="KW-0813">Transport</keyword>
<evidence type="ECO:0000256" key="10">
    <source>
        <dbReference type="ARBA" id="ARBA00038406"/>
    </source>
</evidence>
<keyword evidence="9" id="KW-0046">Antibiotic resistance</keyword>
<comment type="similarity">
    <text evidence="10">Belongs to the major facilitator superfamily. MdfA family.</text>
</comment>
<dbReference type="SUPFAM" id="SSF103473">
    <property type="entry name" value="MFS general substrate transporter"/>
    <property type="match status" value="1"/>
</dbReference>
<feature type="transmembrane region" description="Helical" evidence="12">
    <location>
        <begin position="169"/>
        <end position="188"/>
    </location>
</feature>
<evidence type="ECO:0000256" key="7">
    <source>
        <dbReference type="ARBA" id="ARBA00022989"/>
    </source>
</evidence>
<feature type="transmembrane region" description="Helical" evidence="12">
    <location>
        <begin position="369"/>
        <end position="393"/>
    </location>
</feature>
<feature type="transmembrane region" description="Helical" evidence="12">
    <location>
        <begin position="219"/>
        <end position="238"/>
    </location>
</feature>
<keyword evidence="5" id="KW-0997">Cell inner membrane</keyword>
<dbReference type="InterPro" id="IPR011701">
    <property type="entry name" value="MFS"/>
</dbReference>
<feature type="transmembrane region" description="Helical" evidence="12">
    <location>
        <begin position="50"/>
        <end position="70"/>
    </location>
</feature>
<dbReference type="NCBIfam" id="NF011931">
    <property type="entry name" value="PRK15402.1"/>
    <property type="match status" value="1"/>
</dbReference>
<proteinExistence type="inferred from homology"/>
<gene>
    <name evidence="14" type="ORF">INR99_10285</name>
</gene>
<dbReference type="Pfam" id="PF07690">
    <property type="entry name" value="MFS_1"/>
    <property type="match status" value="1"/>
</dbReference>
<evidence type="ECO:0000259" key="13">
    <source>
        <dbReference type="PROSITE" id="PS50850"/>
    </source>
</evidence>
<evidence type="ECO:0000256" key="4">
    <source>
        <dbReference type="ARBA" id="ARBA00022475"/>
    </source>
</evidence>
<feature type="domain" description="Major facilitator superfamily (MFS) profile" evidence="13">
    <location>
        <begin position="10"/>
        <end position="398"/>
    </location>
</feature>
<evidence type="ECO:0000256" key="2">
    <source>
        <dbReference type="ARBA" id="ARBA00011245"/>
    </source>
</evidence>
<keyword evidence="8 12" id="KW-0472">Membrane</keyword>
<dbReference type="Proteomes" id="UP000604481">
    <property type="component" value="Unassembled WGS sequence"/>
</dbReference>
<evidence type="ECO:0000256" key="12">
    <source>
        <dbReference type="SAM" id="Phobius"/>
    </source>
</evidence>